<dbReference type="Gene3D" id="2.40.128.20">
    <property type="match status" value="1"/>
</dbReference>
<dbReference type="PANTHER" id="PTHR15854">
    <property type="entry name" value="THAP4 PROTEIN"/>
    <property type="match status" value="1"/>
</dbReference>
<accession>A0ABV9DBS9</accession>
<comment type="similarity">
    <text evidence="1">Belongs to the nitrobindin family.</text>
</comment>
<dbReference type="PANTHER" id="PTHR15854:SF4">
    <property type="entry name" value="PEROXYNITRITE ISOMERASE THAP4"/>
    <property type="match status" value="1"/>
</dbReference>
<feature type="domain" description="THAP4-like heme-binding" evidence="2">
    <location>
        <begin position="12"/>
        <end position="194"/>
    </location>
</feature>
<comment type="caution">
    <text evidence="1">Lacks conserved residue(s) required for the propagation of feature annotation.</text>
</comment>
<name>A0ABV9DBS9_9MICO</name>
<feature type="short sequence motif" description="GXWXGXG" evidence="1">
    <location>
        <begin position="21"/>
        <end position="27"/>
    </location>
</feature>
<evidence type="ECO:0000313" key="4">
    <source>
        <dbReference type="Proteomes" id="UP001595955"/>
    </source>
</evidence>
<evidence type="ECO:0000256" key="1">
    <source>
        <dbReference type="HAMAP-Rule" id="MF_01297"/>
    </source>
</evidence>
<reference evidence="4" key="1">
    <citation type="journal article" date="2019" name="Int. J. Syst. Evol. Microbiol.">
        <title>The Global Catalogue of Microorganisms (GCM) 10K type strain sequencing project: providing services to taxonomists for standard genome sequencing and annotation.</title>
        <authorList>
            <consortium name="The Broad Institute Genomics Platform"/>
            <consortium name="The Broad Institute Genome Sequencing Center for Infectious Disease"/>
            <person name="Wu L."/>
            <person name="Ma J."/>
        </authorList>
    </citation>
    <scope>NUCLEOTIDE SEQUENCE [LARGE SCALE GENOMIC DNA]</scope>
    <source>
        <strain evidence="4">JCM 3369</strain>
    </source>
</reference>
<gene>
    <name evidence="3" type="ORF">ACFO3F_13400</name>
</gene>
<dbReference type="CDD" id="cd07828">
    <property type="entry name" value="lipocalin_heme-bd-THAP4-like"/>
    <property type="match status" value="1"/>
</dbReference>
<protein>
    <recommendedName>
        <fullName evidence="1">Ferric nitrobindin-like protein</fullName>
    </recommendedName>
</protein>
<sequence length="198" mass="21527">MTFRIPEGLAPELYPLAWLVGSWRGYGVLAYPNVPEQPFVQEMSFDHDGGPYLRCTSTLWMVDVEHSESVPQEMPGSEGADLLAKAHVWSSESAYWRPVPKRGTGAEDAADGTTPTELEVLVADPSGHLSVYLGTVRGPRIELATDAVVRTATAAEVSAASRMYGLVHGELMWAEDLAAFGHELQPYASGRLSRQEAP</sequence>
<organism evidence="3 4">
    <name type="scientific">Georgenia faecalis</name>
    <dbReference type="NCBI Taxonomy" id="2483799"/>
    <lineage>
        <taxon>Bacteria</taxon>
        <taxon>Bacillati</taxon>
        <taxon>Actinomycetota</taxon>
        <taxon>Actinomycetes</taxon>
        <taxon>Micrococcales</taxon>
        <taxon>Bogoriellaceae</taxon>
        <taxon>Georgenia</taxon>
    </lineage>
</organism>
<dbReference type="Proteomes" id="UP001595955">
    <property type="component" value="Unassembled WGS sequence"/>
</dbReference>
<comment type="caution">
    <text evidence="1">Lacks the conserved His residue that binds heme iron in the nitrobindin family.</text>
</comment>
<dbReference type="Pfam" id="PF08768">
    <property type="entry name" value="THAP4_heme-bd"/>
    <property type="match status" value="1"/>
</dbReference>
<dbReference type="InterPro" id="IPR012674">
    <property type="entry name" value="Calycin"/>
</dbReference>
<evidence type="ECO:0000259" key="2">
    <source>
        <dbReference type="Pfam" id="PF08768"/>
    </source>
</evidence>
<dbReference type="SUPFAM" id="SSF50814">
    <property type="entry name" value="Lipocalins"/>
    <property type="match status" value="1"/>
</dbReference>
<dbReference type="HAMAP" id="MF_01297">
    <property type="entry name" value="nitrobindin"/>
    <property type="match status" value="1"/>
</dbReference>
<evidence type="ECO:0000313" key="3">
    <source>
        <dbReference type="EMBL" id="MFC4556246.1"/>
    </source>
</evidence>
<dbReference type="InterPro" id="IPR022939">
    <property type="entry name" value="Nb(III)_bact/plant"/>
</dbReference>
<dbReference type="InterPro" id="IPR014878">
    <property type="entry name" value="THAP4-like_heme-bd"/>
</dbReference>
<dbReference type="InterPro" id="IPR045165">
    <property type="entry name" value="Nitrobindin"/>
</dbReference>
<comment type="caution">
    <text evidence="3">The sequence shown here is derived from an EMBL/GenBank/DDBJ whole genome shotgun (WGS) entry which is preliminary data.</text>
</comment>
<dbReference type="EMBL" id="JBHSGF010000010">
    <property type="protein sequence ID" value="MFC4556246.1"/>
    <property type="molecule type" value="Genomic_DNA"/>
</dbReference>
<keyword evidence="4" id="KW-1185">Reference proteome</keyword>
<dbReference type="RefSeq" id="WP_164471476.1">
    <property type="nucleotide sequence ID" value="NZ_CP033325.1"/>
</dbReference>
<proteinExistence type="inferred from homology"/>